<organism evidence="1 2">
    <name type="scientific">Cichorium intybus</name>
    <name type="common">Chicory</name>
    <dbReference type="NCBI Taxonomy" id="13427"/>
    <lineage>
        <taxon>Eukaryota</taxon>
        <taxon>Viridiplantae</taxon>
        <taxon>Streptophyta</taxon>
        <taxon>Embryophyta</taxon>
        <taxon>Tracheophyta</taxon>
        <taxon>Spermatophyta</taxon>
        <taxon>Magnoliopsida</taxon>
        <taxon>eudicotyledons</taxon>
        <taxon>Gunneridae</taxon>
        <taxon>Pentapetalae</taxon>
        <taxon>asterids</taxon>
        <taxon>campanulids</taxon>
        <taxon>Asterales</taxon>
        <taxon>Asteraceae</taxon>
        <taxon>Cichorioideae</taxon>
        <taxon>Cichorieae</taxon>
        <taxon>Cichoriinae</taxon>
        <taxon>Cichorium</taxon>
    </lineage>
</organism>
<keyword evidence="2" id="KW-1185">Reference proteome</keyword>
<evidence type="ECO:0000313" key="1">
    <source>
        <dbReference type="EMBL" id="KAI3752425.1"/>
    </source>
</evidence>
<reference evidence="1 2" key="2">
    <citation type="journal article" date="2022" name="Mol. Ecol. Resour.">
        <title>The genomes of chicory, endive, great burdock and yacon provide insights into Asteraceae paleo-polyploidization history and plant inulin production.</title>
        <authorList>
            <person name="Fan W."/>
            <person name="Wang S."/>
            <person name="Wang H."/>
            <person name="Wang A."/>
            <person name="Jiang F."/>
            <person name="Liu H."/>
            <person name="Zhao H."/>
            <person name="Xu D."/>
            <person name="Zhang Y."/>
        </authorList>
    </citation>
    <scope>NUCLEOTIDE SEQUENCE [LARGE SCALE GENOMIC DNA]</scope>
    <source>
        <strain evidence="2">cv. Punajuju</strain>
        <tissue evidence="1">Leaves</tissue>
    </source>
</reference>
<proteinExistence type="predicted"/>
<comment type="caution">
    <text evidence="1">The sequence shown here is derived from an EMBL/GenBank/DDBJ whole genome shotgun (WGS) entry which is preliminary data.</text>
</comment>
<reference evidence="2" key="1">
    <citation type="journal article" date="2022" name="Mol. Ecol. Resour.">
        <title>The genomes of chicory, endive, great burdock and yacon provide insights into Asteraceae palaeo-polyploidization history and plant inulin production.</title>
        <authorList>
            <person name="Fan W."/>
            <person name="Wang S."/>
            <person name="Wang H."/>
            <person name="Wang A."/>
            <person name="Jiang F."/>
            <person name="Liu H."/>
            <person name="Zhao H."/>
            <person name="Xu D."/>
            <person name="Zhang Y."/>
        </authorList>
    </citation>
    <scope>NUCLEOTIDE SEQUENCE [LARGE SCALE GENOMIC DNA]</scope>
    <source>
        <strain evidence="2">cv. Punajuju</strain>
    </source>
</reference>
<accession>A0ACB9E168</accession>
<gene>
    <name evidence="1" type="ORF">L2E82_24457</name>
</gene>
<evidence type="ECO:0000313" key="2">
    <source>
        <dbReference type="Proteomes" id="UP001055811"/>
    </source>
</evidence>
<protein>
    <submittedName>
        <fullName evidence="1">Uncharacterized protein</fullName>
    </submittedName>
</protein>
<name>A0ACB9E168_CICIN</name>
<sequence length="98" mass="11726">MLINLGLFDKQDKLEHQMYNKRNSCKYTLKKTITKNHILGFAPAKNINLPLFLSLSHSRPCFFTKDIDSDSITRRFDKYLDLERKFRTFGYLFNHYSL</sequence>
<dbReference type="Proteomes" id="UP001055811">
    <property type="component" value="Linkage Group LG04"/>
</dbReference>
<dbReference type="EMBL" id="CM042012">
    <property type="protein sequence ID" value="KAI3752425.1"/>
    <property type="molecule type" value="Genomic_DNA"/>
</dbReference>